<evidence type="ECO:0000256" key="1">
    <source>
        <dbReference type="SAM" id="MobiDB-lite"/>
    </source>
</evidence>
<feature type="region of interest" description="Disordered" evidence="1">
    <location>
        <begin position="1"/>
        <end position="29"/>
    </location>
</feature>
<organism evidence="3 4">
    <name type="scientific">Actinocorallia longicatena</name>
    <dbReference type="NCBI Taxonomy" id="111803"/>
    <lineage>
        <taxon>Bacteria</taxon>
        <taxon>Bacillati</taxon>
        <taxon>Actinomycetota</taxon>
        <taxon>Actinomycetes</taxon>
        <taxon>Streptosporangiales</taxon>
        <taxon>Thermomonosporaceae</taxon>
        <taxon>Actinocorallia</taxon>
    </lineage>
</organism>
<comment type="caution">
    <text evidence="3">The sequence shown here is derived from an EMBL/GenBank/DDBJ whole genome shotgun (WGS) entry which is preliminary data.</text>
</comment>
<keyword evidence="2" id="KW-1133">Transmembrane helix</keyword>
<feature type="transmembrane region" description="Helical" evidence="2">
    <location>
        <begin position="37"/>
        <end position="56"/>
    </location>
</feature>
<evidence type="ECO:0008006" key="5">
    <source>
        <dbReference type="Google" id="ProtNLM"/>
    </source>
</evidence>
<keyword evidence="2" id="KW-0472">Membrane</keyword>
<sequence length="57" mass="6015">MTDNEPDPARSTQQFRAFQQQQSQPEQVPSGGFPTGLVIGVAAVAVLVIIAVAAFMV</sequence>
<keyword evidence="4" id="KW-1185">Reference proteome</keyword>
<dbReference type="EMBL" id="BAAAUV010000007">
    <property type="protein sequence ID" value="GAA3212474.1"/>
    <property type="molecule type" value="Genomic_DNA"/>
</dbReference>
<gene>
    <name evidence="3" type="ORF">GCM10010468_31840</name>
</gene>
<dbReference type="RefSeq" id="WP_344828747.1">
    <property type="nucleotide sequence ID" value="NZ_BAAAUV010000007.1"/>
</dbReference>
<keyword evidence="2" id="KW-0812">Transmembrane</keyword>
<name>A0ABP6Q9G0_9ACTN</name>
<proteinExistence type="predicted"/>
<dbReference type="Proteomes" id="UP001501237">
    <property type="component" value="Unassembled WGS sequence"/>
</dbReference>
<protein>
    <recommendedName>
        <fullName evidence="5">Flagellin-like protein</fullName>
    </recommendedName>
</protein>
<evidence type="ECO:0000313" key="4">
    <source>
        <dbReference type="Proteomes" id="UP001501237"/>
    </source>
</evidence>
<feature type="compositionally biased region" description="Low complexity" evidence="1">
    <location>
        <begin position="9"/>
        <end position="24"/>
    </location>
</feature>
<evidence type="ECO:0000313" key="3">
    <source>
        <dbReference type="EMBL" id="GAA3212474.1"/>
    </source>
</evidence>
<reference evidence="4" key="1">
    <citation type="journal article" date="2019" name="Int. J. Syst. Evol. Microbiol.">
        <title>The Global Catalogue of Microorganisms (GCM) 10K type strain sequencing project: providing services to taxonomists for standard genome sequencing and annotation.</title>
        <authorList>
            <consortium name="The Broad Institute Genomics Platform"/>
            <consortium name="The Broad Institute Genome Sequencing Center for Infectious Disease"/>
            <person name="Wu L."/>
            <person name="Ma J."/>
        </authorList>
    </citation>
    <scope>NUCLEOTIDE SEQUENCE [LARGE SCALE GENOMIC DNA]</scope>
    <source>
        <strain evidence="4">JCM 9377</strain>
    </source>
</reference>
<evidence type="ECO:0000256" key="2">
    <source>
        <dbReference type="SAM" id="Phobius"/>
    </source>
</evidence>
<accession>A0ABP6Q9G0</accession>